<reference evidence="5" key="1">
    <citation type="submission" date="2022-08" db="EMBL/GenBank/DDBJ databases">
        <authorList>
            <person name="Gutierrez-Valencia J."/>
        </authorList>
    </citation>
    <scope>NUCLEOTIDE SEQUENCE</scope>
</reference>
<dbReference type="EMBL" id="CAMGYJ010000008">
    <property type="protein sequence ID" value="CAI0457688.1"/>
    <property type="molecule type" value="Genomic_DNA"/>
</dbReference>
<feature type="region of interest" description="Disordered" evidence="3">
    <location>
        <begin position="278"/>
        <end position="333"/>
    </location>
</feature>
<keyword evidence="2" id="KW-0175">Coiled coil</keyword>
<evidence type="ECO:0000313" key="6">
    <source>
        <dbReference type="Proteomes" id="UP001154282"/>
    </source>
</evidence>
<feature type="compositionally biased region" description="Pro residues" evidence="3">
    <location>
        <begin position="448"/>
        <end position="458"/>
    </location>
</feature>
<proteinExistence type="predicted"/>
<dbReference type="CDD" id="cd16981">
    <property type="entry name" value="CID_RPRD_like"/>
    <property type="match status" value="1"/>
</dbReference>
<feature type="compositionally biased region" description="Polar residues" evidence="3">
    <location>
        <begin position="480"/>
        <end position="499"/>
    </location>
</feature>
<evidence type="ECO:0000259" key="4">
    <source>
        <dbReference type="PROSITE" id="PS51391"/>
    </source>
</evidence>
<organism evidence="5 6">
    <name type="scientific">Linum tenue</name>
    <dbReference type="NCBI Taxonomy" id="586396"/>
    <lineage>
        <taxon>Eukaryota</taxon>
        <taxon>Viridiplantae</taxon>
        <taxon>Streptophyta</taxon>
        <taxon>Embryophyta</taxon>
        <taxon>Tracheophyta</taxon>
        <taxon>Spermatophyta</taxon>
        <taxon>Magnoliopsida</taxon>
        <taxon>eudicotyledons</taxon>
        <taxon>Gunneridae</taxon>
        <taxon>Pentapetalae</taxon>
        <taxon>rosids</taxon>
        <taxon>fabids</taxon>
        <taxon>Malpighiales</taxon>
        <taxon>Linaceae</taxon>
        <taxon>Linum</taxon>
    </lineage>
</organism>
<feature type="coiled-coil region" evidence="2">
    <location>
        <begin position="237"/>
        <end position="271"/>
    </location>
</feature>
<dbReference type="PROSITE" id="PS51391">
    <property type="entry name" value="CID"/>
    <property type="match status" value="1"/>
</dbReference>
<dbReference type="PANTHER" id="PTHR12460:SF23">
    <property type="entry name" value="ACTIN CYTOSKELETON-REGULATORY COMPLEX PROTEIN PAN1"/>
    <property type="match status" value="1"/>
</dbReference>
<keyword evidence="6" id="KW-1185">Reference proteome</keyword>
<evidence type="ECO:0000256" key="1">
    <source>
        <dbReference type="ARBA" id="ARBA00022664"/>
    </source>
</evidence>
<evidence type="ECO:0000256" key="3">
    <source>
        <dbReference type="SAM" id="MobiDB-lite"/>
    </source>
</evidence>
<dbReference type="SUPFAM" id="SSF48464">
    <property type="entry name" value="ENTH/VHS domain"/>
    <property type="match status" value="1"/>
</dbReference>
<dbReference type="Pfam" id="PF04818">
    <property type="entry name" value="CID"/>
    <property type="match status" value="1"/>
</dbReference>
<comment type="caution">
    <text evidence="5">The sequence shown here is derived from an EMBL/GenBank/DDBJ whole genome shotgun (WGS) entry which is preliminary data.</text>
</comment>
<dbReference type="InterPro" id="IPR006569">
    <property type="entry name" value="CID_dom"/>
</dbReference>
<accession>A0AAV0NH03</accession>
<evidence type="ECO:0000313" key="5">
    <source>
        <dbReference type="EMBL" id="CAI0457688.1"/>
    </source>
</evidence>
<feature type="compositionally biased region" description="Pro residues" evidence="3">
    <location>
        <begin position="408"/>
        <end position="436"/>
    </location>
</feature>
<gene>
    <name evidence="5" type="ORF">LITE_LOCUS33229</name>
</gene>
<dbReference type="SMART" id="SM00582">
    <property type="entry name" value="RPR"/>
    <property type="match status" value="1"/>
</dbReference>
<feature type="domain" description="CID" evidence="4">
    <location>
        <begin position="2"/>
        <end position="141"/>
    </location>
</feature>
<name>A0AAV0NH03_9ROSI</name>
<feature type="compositionally biased region" description="Polar residues" evidence="3">
    <location>
        <begin position="312"/>
        <end position="326"/>
    </location>
</feature>
<dbReference type="Proteomes" id="UP001154282">
    <property type="component" value="Unassembled WGS sequence"/>
</dbReference>
<protein>
    <recommendedName>
        <fullName evidence="4">CID domain-containing protein</fullName>
    </recommendedName>
</protein>
<dbReference type="Gene3D" id="1.25.40.90">
    <property type="match status" value="1"/>
</dbReference>
<keyword evidence="1" id="KW-0507">mRNA processing</keyword>
<feature type="region of interest" description="Disordered" evidence="3">
    <location>
        <begin position="369"/>
        <end position="507"/>
    </location>
</feature>
<sequence length="507" mass="55222">MGSSFNSQILVEKLAKLNNSQASIETLSHWCIFHMHKAKHVVETWARQFHSAPREQRVAFLYLANDILQNSRRKGSEFVGEFWKVLPEALRDTIDHGDEFGRNAAMRLIGIWEERKVFGSRGQVLKEELLGRQLESIRRNGKSLDLSFKPNQPIERALDKLVSGYQAVYSGHDEDAVLGKCSSSVAYFEKVEKEVGDSNSGQLAGSALMEDVQGQYAALRDSMKQLVAIESSRGSLVSHLREALQEQETKLENVRHQLQVARSLSDNAEKLNQQLLHSSSNSQLVSEQNSKEASSNSVAASQTFASGDREQSAPSMYTTMQSNTTPEDPRKSAAAAMAAKLTASTSSAQMLSYVLSSLASEGVIGTQPEKRARLDNNEPYIPASQNPQQPPYQPAADITTTAQQSVPPNNPPLPSSPPPMTPLPPPTYSMPPPPYIPINGGGPYGYGQPPPPSLPGFPPVGGGAPLTGMPPPPFGMLPPNSYQYQGSEGNRYGQQQSSIPMGPVSRQ</sequence>
<feature type="compositionally biased region" description="Polar residues" evidence="3">
    <location>
        <begin position="291"/>
        <end position="305"/>
    </location>
</feature>
<dbReference type="GO" id="GO:0031124">
    <property type="term" value="P:mRNA 3'-end processing"/>
    <property type="evidence" value="ECO:0007669"/>
    <property type="project" value="TreeGrafter"/>
</dbReference>
<evidence type="ECO:0000256" key="2">
    <source>
        <dbReference type="SAM" id="Coils"/>
    </source>
</evidence>
<dbReference type="GO" id="GO:0005634">
    <property type="term" value="C:nucleus"/>
    <property type="evidence" value="ECO:0007669"/>
    <property type="project" value="UniProtKB-ARBA"/>
</dbReference>
<dbReference type="FunFam" id="1.25.40.90:FF:000018">
    <property type="entry name" value="ENTH/VHS family protein isoform 1"/>
    <property type="match status" value="1"/>
</dbReference>
<dbReference type="PANTHER" id="PTHR12460">
    <property type="entry name" value="CYCLIN-DEPENDENT KINASE INHIBITOR-RELATED PROTEIN"/>
    <property type="match status" value="1"/>
</dbReference>
<dbReference type="GO" id="GO:0000993">
    <property type="term" value="F:RNA polymerase II complex binding"/>
    <property type="evidence" value="ECO:0007669"/>
    <property type="project" value="TreeGrafter"/>
</dbReference>
<feature type="compositionally biased region" description="Low complexity" evidence="3">
    <location>
        <begin position="278"/>
        <end position="288"/>
    </location>
</feature>
<dbReference type="AlphaFoldDB" id="A0AAV0NH03"/>
<dbReference type="InterPro" id="IPR008942">
    <property type="entry name" value="ENTH_VHS"/>
</dbReference>